<organism evidence="6">
    <name type="scientific">Fagus sylvatica</name>
    <name type="common">Beechnut</name>
    <dbReference type="NCBI Taxonomy" id="28930"/>
    <lineage>
        <taxon>Eukaryota</taxon>
        <taxon>Viridiplantae</taxon>
        <taxon>Streptophyta</taxon>
        <taxon>Embryophyta</taxon>
        <taxon>Tracheophyta</taxon>
        <taxon>Spermatophyta</taxon>
        <taxon>Magnoliopsida</taxon>
        <taxon>eudicotyledons</taxon>
        <taxon>Gunneridae</taxon>
        <taxon>Pentapetalae</taxon>
        <taxon>rosids</taxon>
        <taxon>fabids</taxon>
        <taxon>Fagales</taxon>
        <taxon>Fagaceae</taxon>
        <taxon>Fagus</taxon>
    </lineage>
</organism>
<name>A0A2N9GQN4_FAGSY</name>
<accession>A0A2N9GQN4</accession>
<dbReference type="PROSITE" id="PS51401">
    <property type="entry name" value="CHORD"/>
    <property type="match status" value="1"/>
</dbReference>
<dbReference type="GO" id="GO:0050832">
    <property type="term" value="P:defense response to fungus"/>
    <property type="evidence" value="ECO:0007669"/>
    <property type="project" value="TreeGrafter"/>
</dbReference>
<evidence type="ECO:0000313" key="6">
    <source>
        <dbReference type="EMBL" id="SPD01544.1"/>
    </source>
</evidence>
<evidence type="ECO:0000259" key="5">
    <source>
        <dbReference type="PROSITE" id="PS51401"/>
    </source>
</evidence>
<dbReference type="FunFam" id="4.10.1130.20:FF:000003">
    <property type="entry name" value="Cysteine and histidine-rich domain-containing protein RAR1"/>
    <property type="match status" value="1"/>
</dbReference>
<keyword evidence="2" id="KW-0677">Repeat</keyword>
<proteinExistence type="predicted"/>
<dbReference type="PANTHER" id="PTHR47895:SF2">
    <property type="entry name" value="CYSTEINE AND HISTIDINE-RICH DOMAIN-CONTAINING PROTEIN RAR1"/>
    <property type="match status" value="1"/>
</dbReference>
<evidence type="ECO:0000256" key="2">
    <source>
        <dbReference type="ARBA" id="ARBA00022737"/>
    </source>
</evidence>
<sequence length="298" mass="33309">MSVESAHKHVRICPARGGGCDKMRWRLNGNGMFDVHFYYVKIQGTNALSFPWKSIWCVKAPRRVSFAWGKILTHDNLMKRGFSLVGWCCMCQCSEETVDRLLLHCDVAFALWSVVFGAFGTQWVSLEIVAAILFRWQNWFGKHTTEKPVLTKAAPSAKIPVPAPSPNSTTDASSKETCSRCRQGFFCADHGSQAKVMNSKPLDMDISAPTDTNVPISPAPAKKVVDINEPQTCKNPGCGKTFKEKDNHETACDHHPGPAVFHDRMRGWKCCNIHVKEFDEFMSIPPCTKGWHNAHPSS</sequence>
<feature type="domain" description="CHORD" evidence="5">
    <location>
        <begin position="233"/>
        <end position="292"/>
    </location>
</feature>
<gene>
    <name evidence="6" type="ORF">FSB_LOCUS29426</name>
</gene>
<reference evidence="6" key="1">
    <citation type="submission" date="2018-02" db="EMBL/GenBank/DDBJ databases">
        <authorList>
            <person name="Cohen D.B."/>
            <person name="Kent A.D."/>
        </authorList>
    </citation>
    <scope>NUCLEOTIDE SEQUENCE</scope>
</reference>
<keyword evidence="3" id="KW-0862">Zinc</keyword>
<dbReference type="EMBL" id="OIVN01002212">
    <property type="protein sequence ID" value="SPD01544.1"/>
    <property type="molecule type" value="Genomic_DNA"/>
</dbReference>
<dbReference type="GO" id="GO:0046872">
    <property type="term" value="F:metal ion binding"/>
    <property type="evidence" value="ECO:0007669"/>
    <property type="project" value="UniProtKB-KW"/>
</dbReference>
<dbReference type="InterPro" id="IPR007051">
    <property type="entry name" value="CHORD_dom"/>
</dbReference>
<keyword evidence="1" id="KW-0479">Metal-binding</keyword>
<dbReference type="GO" id="GO:0005634">
    <property type="term" value="C:nucleus"/>
    <property type="evidence" value="ECO:0007669"/>
    <property type="project" value="TreeGrafter"/>
</dbReference>
<dbReference type="GO" id="GO:0005737">
    <property type="term" value="C:cytoplasm"/>
    <property type="evidence" value="ECO:0007669"/>
    <property type="project" value="TreeGrafter"/>
</dbReference>
<evidence type="ECO:0000256" key="1">
    <source>
        <dbReference type="ARBA" id="ARBA00022723"/>
    </source>
</evidence>
<dbReference type="AlphaFoldDB" id="A0A2N9GQN4"/>
<dbReference type="PANTHER" id="PTHR47895">
    <property type="entry name" value="CYSTEINE AND HISTIDINE-RICH DOMAIN-CONTAINING PROTEIN RAR1"/>
    <property type="match status" value="1"/>
</dbReference>
<feature type="region of interest" description="Disordered" evidence="4">
    <location>
        <begin position="153"/>
        <end position="175"/>
    </location>
</feature>
<dbReference type="Pfam" id="PF04968">
    <property type="entry name" value="CHORD"/>
    <property type="match status" value="1"/>
</dbReference>
<dbReference type="Pfam" id="PF13966">
    <property type="entry name" value="zf-RVT"/>
    <property type="match status" value="1"/>
</dbReference>
<dbReference type="InterPro" id="IPR026960">
    <property type="entry name" value="RVT-Znf"/>
</dbReference>
<dbReference type="InterPro" id="IPR043316">
    <property type="entry name" value="RAR1"/>
</dbReference>
<evidence type="ECO:0000256" key="3">
    <source>
        <dbReference type="ARBA" id="ARBA00022833"/>
    </source>
</evidence>
<protein>
    <recommendedName>
        <fullName evidence="5">CHORD domain-containing protein</fullName>
    </recommendedName>
</protein>
<dbReference type="Gene3D" id="4.10.1130.20">
    <property type="match status" value="1"/>
</dbReference>
<dbReference type="GO" id="GO:0051879">
    <property type="term" value="F:Hsp90 protein binding"/>
    <property type="evidence" value="ECO:0007669"/>
    <property type="project" value="TreeGrafter"/>
</dbReference>
<dbReference type="GO" id="GO:0042742">
    <property type="term" value="P:defense response to bacterium"/>
    <property type="evidence" value="ECO:0007669"/>
    <property type="project" value="TreeGrafter"/>
</dbReference>
<evidence type="ECO:0000256" key="4">
    <source>
        <dbReference type="SAM" id="MobiDB-lite"/>
    </source>
</evidence>